<dbReference type="PANTHER" id="PTHR19241">
    <property type="entry name" value="ATP-BINDING CASSETTE TRANSPORTER"/>
    <property type="match status" value="1"/>
</dbReference>
<comment type="caution">
    <text evidence="2">The sequence shown here is derived from an EMBL/GenBank/DDBJ whole genome shotgun (WGS) entry which is preliminary data.</text>
</comment>
<proteinExistence type="predicted"/>
<dbReference type="Gene3D" id="3.40.50.300">
    <property type="entry name" value="P-loop containing nucleotide triphosphate hydrolases"/>
    <property type="match status" value="1"/>
</dbReference>
<accession>A0A225WWK8</accession>
<gene>
    <name evidence="2" type="ORF">PHMEG_0003421</name>
</gene>
<dbReference type="SUPFAM" id="SSF52540">
    <property type="entry name" value="P-loop containing nucleoside triphosphate hydrolases"/>
    <property type="match status" value="1"/>
</dbReference>
<dbReference type="AlphaFoldDB" id="A0A225WWK8"/>
<dbReference type="OrthoDB" id="126396at2759"/>
<name>A0A225WWK8_9STRA</name>
<evidence type="ECO:0000313" key="3">
    <source>
        <dbReference type="Proteomes" id="UP000198211"/>
    </source>
</evidence>
<dbReference type="EMBL" id="NBNE01000175">
    <property type="protein sequence ID" value="OWZ21932.1"/>
    <property type="molecule type" value="Genomic_DNA"/>
</dbReference>
<reference evidence="3" key="1">
    <citation type="submission" date="2017-03" db="EMBL/GenBank/DDBJ databases">
        <title>Phytopthora megakarya and P. palmivora, two closely related causual agents of cacao black pod achieved similar genome size and gene model numbers by different mechanisms.</title>
        <authorList>
            <person name="Ali S."/>
            <person name="Shao J."/>
            <person name="Larry D.J."/>
            <person name="Kronmiller B."/>
            <person name="Shen D."/>
            <person name="Strem M.D."/>
            <person name="Melnick R.L."/>
            <person name="Guiltinan M.J."/>
            <person name="Tyler B.M."/>
            <person name="Meinhardt L.W."/>
            <person name="Bailey B.A."/>
        </authorList>
    </citation>
    <scope>NUCLEOTIDE SEQUENCE [LARGE SCALE GENOMIC DNA]</scope>
    <source>
        <strain evidence="3">zdho120</strain>
    </source>
</reference>
<dbReference type="STRING" id="4795.A0A225WWK8"/>
<keyword evidence="1" id="KW-0813">Transport</keyword>
<protein>
    <recommendedName>
        <fullName evidence="4">ABC transporter domain-containing protein</fullName>
    </recommendedName>
</protein>
<evidence type="ECO:0008006" key="4">
    <source>
        <dbReference type="Google" id="ProtNLM"/>
    </source>
</evidence>
<evidence type="ECO:0000313" key="2">
    <source>
        <dbReference type="EMBL" id="OWZ21932.1"/>
    </source>
</evidence>
<evidence type="ECO:0000256" key="1">
    <source>
        <dbReference type="ARBA" id="ARBA00022448"/>
    </source>
</evidence>
<organism evidence="2 3">
    <name type="scientific">Phytophthora megakarya</name>
    <dbReference type="NCBI Taxonomy" id="4795"/>
    <lineage>
        <taxon>Eukaryota</taxon>
        <taxon>Sar</taxon>
        <taxon>Stramenopiles</taxon>
        <taxon>Oomycota</taxon>
        <taxon>Peronosporomycetes</taxon>
        <taxon>Peronosporales</taxon>
        <taxon>Peronosporaceae</taxon>
        <taxon>Phytophthora</taxon>
    </lineage>
</organism>
<keyword evidence="3" id="KW-1185">Reference proteome</keyword>
<sequence>MPRGKKDGVIDLLKNVSGFALPDTMTALMGLSGAGKTTVMDVVTGRKAGVIIHSKIVINELTHM</sequence>
<dbReference type="Proteomes" id="UP000198211">
    <property type="component" value="Unassembled WGS sequence"/>
</dbReference>
<dbReference type="InterPro" id="IPR027417">
    <property type="entry name" value="P-loop_NTPase"/>
</dbReference>